<gene>
    <name evidence="1" type="ORF">GCM10009096_28810</name>
</gene>
<keyword evidence="2" id="KW-1185">Reference proteome</keyword>
<evidence type="ECO:0000313" key="1">
    <source>
        <dbReference type="EMBL" id="GAA0484445.1"/>
    </source>
</evidence>
<evidence type="ECO:0008006" key="3">
    <source>
        <dbReference type="Google" id="ProtNLM"/>
    </source>
</evidence>
<comment type="caution">
    <text evidence="1">The sequence shown here is derived from an EMBL/GenBank/DDBJ whole genome shotgun (WGS) entry which is preliminary data.</text>
</comment>
<evidence type="ECO:0000313" key="2">
    <source>
        <dbReference type="Proteomes" id="UP001500713"/>
    </source>
</evidence>
<dbReference type="Proteomes" id="UP001500713">
    <property type="component" value="Unassembled WGS sequence"/>
</dbReference>
<protein>
    <recommendedName>
        <fullName evidence="3">Transposase</fullName>
    </recommendedName>
</protein>
<organism evidence="1 2">
    <name type="scientific">Parasphingorhabdus litoris</name>
    <dbReference type="NCBI Taxonomy" id="394733"/>
    <lineage>
        <taxon>Bacteria</taxon>
        <taxon>Pseudomonadati</taxon>
        <taxon>Pseudomonadota</taxon>
        <taxon>Alphaproteobacteria</taxon>
        <taxon>Sphingomonadales</taxon>
        <taxon>Sphingomonadaceae</taxon>
        <taxon>Parasphingorhabdus</taxon>
    </lineage>
</organism>
<accession>A0ABN1AV19</accession>
<name>A0ABN1AV19_9SPHN</name>
<reference evidence="1 2" key="1">
    <citation type="journal article" date="2019" name="Int. J. Syst. Evol. Microbiol.">
        <title>The Global Catalogue of Microorganisms (GCM) 10K type strain sequencing project: providing services to taxonomists for standard genome sequencing and annotation.</title>
        <authorList>
            <consortium name="The Broad Institute Genomics Platform"/>
            <consortium name="The Broad Institute Genome Sequencing Center for Infectious Disease"/>
            <person name="Wu L."/>
            <person name="Ma J."/>
        </authorList>
    </citation>
    <scope>NUCLEOTIDE SEQUENCE [LARGE SCALE GENOMIC DNA]</scope>
    <source>
        <strain evidence="1 2">JCM 14162</strain>
    </source>
</reference>
<dbReference type="EMBL" id="BAAAEM010000003">
    <property type="protein sequence ID" value="GAA0484445.1"/>
    <property type="molecule type" value="Genomic_DNA"/>
</dbReference>
<proteinExistence type="predicted"/>
<sequence length="43" mass="4842">MDRLGHNGVVEREIECTDDWHAIDEEGTIARDNHMFASVDLSG</sequence>